<protein>
    <submittedName>
        <fullName evidence="3">Uncharacterized protein LOC111008113</fullName>
    </submittedName>
</protein>
<reference evidence="3" key="1">
    <citation type="submission" date="2025-08" db="UniProtKB">
        <authorList>
            <consortium name="RefSeq"/>
        </authorList>
    </citation>
    <scope>IDENTIFICATION</scope>
    <source>
        <strain evidence="3">OHB3-1</strain>
    </source>
</reference>
<dbReference type="KEGG" id="mcha:111008113"/>
<gene>
    <name evidence="3" type="primary">LOC111008113</name>
</gene>
<proteinExistence type="predicted"/>
<keyword evidence="2" id="KW-1185">Reference proteome</keyword>
<name>A0A6J1C7G5_MOMCH</name>
<dbReference type="Proteomes" id="UP000504603">
    <property type="component" value="Unplaced"/>
</dbReference>
<organism evidence="2 3">
    <name type="scientific">Momordica charantia</name>
    <name type="common">Bitter gourd</name>
    <name type="synonym">Balsam pear</name>
    <dbReference type="NCBI Taxonomy" id="3673"/>
    <lineage>
        <taxon>Eukaryota</taxon>
        <taxon>Viridiplantae</taxon>
        <taxon>Streptophyta</taxon>
        <taxon>Embryophyta</taxon>
        <taxon>Tracheophyta</taxon>
        <taxon>Spermatophyta</taxon>
        <taxon>Magnoliopsida</taxon>
        <taxon>eudicotyledons</taxon>
        <taxon>Gunneridae</taxon>
        <taxon>Pentapetalae</taxon>
        <taxon>rosids</taxon>
        <taxon>fabids</taxon>
        <taxon>Cucurbitales</taxon>
        <taxon>Cucurbitaceae</taxon>
        <taxon>Momordiceae</taxon>
        <taxon>Momordica</taxon>
    </lineage>
</organism>
<dbReference type="Pfam" id="PF02201">
    <property type="entry name" value="SWIB"/>
    <property type="match status" value="1"/>
</dbReference>
<sequence length="110" mass="12592">MAPAKITVAAHILSKKLQFKPQLCKFLGIPLVSPRGDIPILISKFLKLYQPQSPGLRKDRIWEENLKAILCGKDGVGMPEVNKILSPQFNDSSLRNMEMERQKDIRHDRR</sequence>
<dbReference type="SUPFAM" id="SSF47592">
    <property type="entry name" value="SWIB/MDM2 domain"/>
    <property type="match status" value="1"/>
</dbReference>
<dbReference type="InterPro" id="IPR036885">
    <property type="entry name" value="SWIB_MDM2_dom_sf"/>
</dbReference>
<evidence type="ECO:0000313" key="2">
    <source>
        <dbReference type="Proteomes" id="UP000504603"/>
    </source>
</evidence>
<dbReference type="AlphaFoldDB" id="A0A6J1C7G5"/>
<dbReference type="RefSeq" id="XP_022136393.1">
    <property type="nucleotide sequence ID" value="XM_022280701.1"/>
</dbReference>
<dbReference type="Gene3D" id="1.10.245.10">
    <property type="entry name" value="SWIB/MDM2 domain"/>
    <property type="match status" value="1"/>
</dbReference>
<dbReference type="InterPro" id="IPR003121">
    <property type="entry name" value="SWIB_MDM2_domain"/>
</dbReference>
<evidence type="ECO:0000313" key="3">
    <source>
        <dbReference type="RefSeq" id="XP_022136393.1"/>
    </source>
</evidence>
<feature type="domain" description="DM2" evidence="1">
    <location>
        <begin position="15"/>
        <end position="88"/>
    </location>
</feature>
<evidence type="ECO:0000259" key="1">
    <source>
        <dbReference type="Pfam" id="PF02201"/>
    </source>
</evidence>
<dbReference type="GeneID" id="111008113"/>
<dbReference type="OrthoDB" id="1164142at2759"/>
<accession>A0A6J1C7G5</accession>